<dbReference type="SUPFAM" id="SSF102114">
    <property type="entry name" value="Radical SAM enzymes"/>
    <property type="match status" value="1"/>
</dbReference>
<evidence type="ECO:0000256" key="2">
    <source>
        <dbReference type="ARBA" id="ARBA00022691"/>
    </source>
</evidence>
<dbReference type="GO" id="GO:0046872">
    <property type="term" value="F:metal ion binding"/>
    <property type="evidence" value="ECO:0007669"/>
    <property type="project" value="UniProtKB-KW"/>
</dbReference>
<dbReference type="GO" id="GO:0051539">
    <property type="term" value="F:4 iron, 4 sulfur cluster binding"/>
    <property type="evidence" value="ECO:0007669"/>
    <property type="project" value="UniProtKB-KW"/>
</dbReference>
<evidence type="ECO:0000259" key="7">
    <source>
        <dbReference type="PROSITE" id="PS51918"/>
    </source>
</evidence>
<dbReference type="GO" id="GO:0005829">
    <property type="term" value="C:cytosol"/>
    <property type="evidence" value="ECO:0007669"/>
    <property type="project" value="TreeGrafter"/>
</dbReference>
<dbReference type="InterPro" id="IPR007197">
    <property type="entry name" value="rSAM"/>
</dbReference>
<sequence>MPATIGHMTIHLISCCLEEGNLSYPLGALCIQSAVLSHLENEQCIHHAFTLADDPVASAQSIPLASLDVAGLSVYLWNRGWMDTFALTLKARNPSLHLFAGGPEATANPASFDLGLYDFLILGEGEETVVQALKHIKEGKIPRLPGVLSRTNAFGIAPSPRLDLLSSPLLSGLADPFLSPGASVLWEMTRGCPFHCSFCFESRGERSVRHFSFERLEAELDYLVAHEAGEVYVLDPTFNMDKKRTIAILAMLEKKQAPIHFVFEVRAELLDNALADAFARIDCSLQIGLQSTDKKVLEAANRVFKADQFAKKIQLLNQRGIAFGLDLIIGLPHDSLASFTKSLDYAMLLKPSNLDIFPLSLLPGTLVSDQASSYGIVSMEQAPYTILHSPTFSESDLKQAMRLKSACDLFFTQGQAGMWMHKLCEATGRKPSSLLTLFDSYLSYYKEKMKPEDEEPDVFTLQEAFVVSLLKKLGNQRYLKPMLSYMELHQGIAFFHMYQESPTITLSYPLEQLALLDTMSLDDFLASHAESEEIRLSIHSTDEGELYFLPVTE</sequence>
<dbReference type="GO" id="GO:0031419">
    <property type="term" value="F:cobalamin binding"/>
    <property type="evidence" value="ECO:0007669"/>
    <property type="project" value="InterPro"/>
</dbReference>
<dbReference type="InterPro" id="IPR023404">
    <property type="entry name" value="rSAM_horseshoe"/>
</dbReference>
<keyword evidence="3" id="KW-0479">Metal-binding</keyword>
<reference evidence="8" key="1">
    <citation type="submission" date="2019-08" db="EMBL/GenBank/DDBJ databases">
        <authorList>
            <person name="Kucharzyk K."/>
            <person name="Murdoch R.W."/>
            <person name="Higgins S."/>
            <person name="Loffler F."/>
        </authorList>
    </citation>
    <scope>NUCLEOTIDE SEQUENCE</scope>
</reference>
<dbReference type="InterPro" id="IPR051198">
    <property type="entry name" value="BchE-like"/>
</dbReference>
<comment type="caution">
    <text evidence="8">The sequence shown here is derived from an EMBL/GenBank/DDBJ whole genome shotgun (WGS) entry which is preliminary data.</text>
</comment>
<dbReference type="PROSITE" id="PS51918">
    <property type="entry name" value="RADICAL_SAM"/>
    <property type="match status" value="1"/>
</dbReference>
<dbReference type="SFLD" id="SFLDS00029">
    <property type="entry name" value="Radical_SAM"/>
    <property type="match status" value="1"/>
</dbReference>
<dbReference type="Gene3D" id="3.80.30.20">
    <property type="entry name" value="tm_1862 like domain"/>
    <property type="match status" value="1"/>
</dbReference>
<protein>
    <submittedName>
        <fullName evidence="8">Uncharacterized protein</fullName>
    </submittedName>
</protein>
<evidence type="ECO:0000256" key="4">
    <source>
        <dbReference type="ARBA" id="ARBA00023004"/>
    </source>
</evidence>
<evidence type="ECO:0000256" key="3">
    <source>
        <dbReference type="ARBA" id="ARBA00022723"/>
    </source>
</evidence>
<evidence type="ECO:0000256" key="5">
    <source>
        <dbReference type="ARBA" id="ARBA00023014"/>
    </source>
</evidence>
<dbReference type="InterPro" id="IPR034466">
    <property type="entry name" value="Methyltransferase_Class_B"/>
</dbReference>
<dbReference type="Gene3D" id="3.40.50.280">
    <property type="entry name" value="Cobalamin-binding domain"/>
    <property type="match status" value="1"/>
</dbReference>
<dbReference type="PANTHER" id="PTHR43409:SF16">
    <property type="entry name" value="SLR0320 PROTEIN"/>
    <property type="match status" value="1"/>
</dbReference>
<name>A0A644WUC2_9ZZZZ</name>
<dbReference type="SFLD" id="SFLDG01123">
    <property type="entry name" value="methyltransferase_(Class_B)"/>
    <property type="match status" value="1"/>
</dbReference>
<evidence type="ECO:0000313" key="8">
    <source>
        <dbReference type="EMBL" id="MPM07277.1"/>
    </source>
</evidence>
<feature type="domain" description="Radical SAM core" evidence="7">
    <location>
        <begin position="178"/>
        <end position="389"/>
    </location>
</feature>
<accession>A0A644WUC2</accession>
<feature type="domain" description="B12-binding" evidence="6">
    <location>
        <begin position="8"/>
        <end position="143"/>
    </location>
</feature>
<organism evidence="8">
    <name type="scientific">bioreactor metagenome</name>
    <dbReference type="NCBI Taxonomy" id="1076179"/>
    <lineage>
        <taxon>unclassified sequences</taxon>
        <taxon>metagenomes</taxon>
        <taxon>ecological metagenomes</taxon>
    </lineage>
</organism>
<dbReference type="PROSITE" id="PS51332">
    <property type="entry name" value="B12_BINDING"/>
    <property type="match status" value="1"/>
</dbReference>
<dbReference type="PANTHER" id="PTHR43409">
    <property type="entry name" value="ANAEROBIC MAGNESIUM-PROTOPORPHYRIN IX MONOMETHYL ESTER CYCLASE-RELATED"/>
    <property type="match status" value="1"/>
</dbReference>
<dbReference type="Pfam" id="PF04055">
    <property type="entry name" value="Radical_SAM"/>
    <property type="match status" value="1"/>
</dbReference>
<dbReference type="InterPro" id="IPR006158">
    <property type="entry name" value="Cobalamin-bd"/>
</dbReference>
<dbReference type="CDD" id="cd01335">
    <property type="entry name" value="Radical_SAM"/>
    <property type="match status" value="1"/>
</dbReference>
<evidence type="ECO:0000259" key="6">
    <source>
        <dbReference type="PROSITE" id="PS51332"/>
    </source>
</evidence>
<dbReference type="SFLD" id="SFLDG01082">
    <property type="entry name" value="B12-binding_domain_containing"/>
    <property type="match status" value="1"/>
</dbReference>
<dbReference type="AlphaFoldDB" id="A0A644WUC2"/>
<keyword evidence="5" id="KW-0411">Iron-sulfur</keyword>
<gene>
    <name evidence="8" type="ORF">SDC9_53583</name>
</gene>
<dbReference type="EMBL" id="VSSQ01001318">
    <property type="protein sequence ID" value="MPM07277.1"/>
    <property type="molecule type" value="Genomic_DNA"/>
</dbReference>
<comment type="cofactor">
    <cofactor evidence="1">
        <name>[4Fe-4S] cluster</name>
        <dbReference type="ChEBI" id="CHEBI:49883"/>
    </cofactor>
</comment>
<proteinExistence type="predicted"/>
<dbReference type="InterPro" id="IPR058240">
    <property type="entry name" value="rSAM_sf"/>
</dbReference>
<keyword evidence="2" id="KW-0949">S-adenosyl-L-methionine</keyword>
<keyword evidence="4" id="KW-0408">Iron</keyword>
<dbReference type="GO" id="GO:0003824">
    <property type="term" value="F:catalytic activity"/>
    <property type="evidence" value="ECO:0007669"/>
    <property type="project" value="InterPro"/>
</dbReference>
<dbReference type="InterPro" id="IPR006638">
    <property type="entry name" value="Elp3/MiaA/NifB-like_rSAM"/>
</dbReference>
<dbReference type="SMART" id="SM00729">
    <property type="entry name" value="Elp3"/>
    <property type="match status" value="1"/>
</dbReference>
<evidence type="ECO:0000256" key="1">
    <source>
        <dbReference type="ARBA" id="ARBA00001966"/>
    </source>
</evidence>